<comment type="pathway">
    <text evidence="6">Carbohydrate degradation; 2-deoxy-D-ribose 1-phosphate degradation; D-glyceraldehyde 3-phosphate and acetaldehyde from 2-deoxy-alpha-D-ribose 1-phosphate: step 1/2.</text>
</comment>
<dbReference type="GO" id="GO:0030145">
    <property type="term" value="F:manganese ion binding"/>
    <property type="evidence" value="ECO:0007669"/>
    <property type="project" value="UniProtKB-UniRule"/>
</dbReference>
<dbReference type="eggNOG" id="COG1015">
    <property type="taxonomic scope" value="Bacteria"/>
</dbReference>
<reference evidence="9 10" key="1">
    <citation type="submission" date="2012-04" db="EMBL/GenBank/DDBJ databases">
        <title>Complete genome of Rhodanobacter sp. 2APBS1.</title>
        <authorList>
            <consortium name="US DOE Joint Genome Institute"/>
            <person name="Huntemann M."/>
            <person name="Wei C.-L."/>
            <person name="Han J."/>
            <person name="Detter J.C."/>
            <person name="Han C."/>
            <person name="Tapia R."/>
            <person name="Munk A.C.C."/>
            <person name="Chen A."/>
            <person name="Krypides N."/>
            <person name="Mavromatis K."/>
            <person name="Markowitz V."/>
            <person name="Szeto E."/>
            <person name="Ivanova N."/>
            <person name="Mikhailova N."/>
            <person name="Ovchinnikova G."/>
            <person name="Pagani I."/>
            <person name="Pati A."/>
            <person name="Goodwin L."/>
            <person name="Peters L."/>
            <person name="Pitluck S."/>
            <person name="Woyke T."/>
            <person name="Prakash O."/>
            <person name="Elkins J."/>
            <person name="Brown S."/>
            <person name="Palumbo A."/>
            <person name="Hemme C."/>
            <person name="Zhou J."/>
            <person name="Watson D."/>
            <person name="Jardine P."/>
            <person name="Kostka J."/>
            <person name="Green S."/>
        </authorList>
    </citation>
    <scope>NUCLEOTIDE SEQUENCE [LARGE SCALE GENOMIC DNA]</scope>
    <source>
        <strain evidence="9 10">2APBS1</strain>
    </source>
</reference>
<dbReference type="InterPro" id="IPR017850">
    <property type="entry name" value="Alkaline_phosphatase_core_sf"/>
</dbReference>
<dbReference type="HOGENOM" id="CLU_053861_0_0_6"/>
<keyword evidence="10" id="KW-1185">Reference proteome</keyword>
<dbReference type="InterPro" id="IPR006124">
    <property type="entry name" value="Metalloenzyme"/>
</dbReference>
<dbReference type="Proteomes" id="UP000011859">
    <property type="component" value="Chromosome"/>
</dbReference>
<dbReference type="PANTHER" id="PTHR21110">
    <property type="entry name" value="PHOSPHOPENTOMUTASE"/>
    <property type="match status" value="1"/>
</dbReference>
<dbReference type="Pfam" id="PF01676">
    <property type="entry name" value="Metalloenzyme"/>
    <property type="match status" value="1"/>
</dbReference>
<feature type="binding site" evidence="6">
    <location>
        <position position="298"/>
    </location>
    <ligand>
        <name>Mn(2+)</name>
        <dbReference type="ChEBI" id="CHEBI:29035"/>
        <label>2</label>
    </ligand>
</feature>
<dbReference type="FunFam" id="3.30.70.1250:FF:000001">
    <property type="entry name" value="Phosphopentomutase"/>
    <property type="match status" value="1"/>
</dbReference>
<keyword evidence="4 6" id="KW-0464">Manganese</keyword>
<dbReference type="NCBIfam" id="NF003766">
    <property type="entry name" value="PRK05362.1"/>
    <property type="match status" value="1"/>
</dbReference>
<dbReference type="AlphaFoldDB" id="M4NGD7"/>
<keyword evidence="3 6" id="KW-0479">Metal-binding</keyword>
<proteinExistence type="inferred from homology"/>
<feature type="binding site" evidence="6">
    <location>
        <position position="303"/>
    </location>
    <ligand>
        <name>Mn(2+)</name>
        <dbReference type="ChEBI" id="CHEBI:29035"/>
        <label>2</label>
    </ligand>
</feature>
<dbReference type="GO" id="GO:0006018">
    <property type="term" value="P:2-deoxyribose 1-phosphate catabolic process"/>
    <property type="evidence" value="ECO:0007669"/>
    <property type="project" value="UniProtKB-UniRule"/>
</dbReference>
<dbReference type="InterPro" id="IPR010045">
    <property type="entry name" value="DeoB"/>
</dbReference>
<dbReference type="InterPro" id="IPR024052">
    <property type="entry name" value="Phosphopentomutase_DeoB_cap_sf"/>
</dbReference>
<dbReference type="HAMAP" id="MF_00740">
    <property type="entry name" value="Phosphopentomut"/>
    <property type="match status" value="1"/>
</dbReference>
<feature type="binding site" evidence="6">
    <location>
        <position position="10"/>
    </location>
    <ligand>
        <name>Mn(2+)</name>
        <dbReference type="ChEBI" id="CHEBI:29035"/>
        <label>1</label>
    </ligand>
</feature>
<dbReference type="KEGG" id="rhd:R2APBS1_2909"/>
<dbReference type="GO" id="GO:0006015">
    <property type="term" value="P:5-phosphoribose 1-diphosphate biosynthetic process"/>
    <property type="evidence" value="ECO:0007669"/>
    <property type="project" value="UniProtKB-UniPathway"/>
</dbReference>
<dbReference type="Gene3D" id="3.30.70.1250">
    <property type="entry name" value="Phosphopentomutase"/>
    <property type="match status" value="1"/>
</dbReference>
<evidence type="ECO:0000313" key="10">
    <source>
        <dbReference type="Proteomes" id="UP000011859"/>
    </source>
</evidence>
<dbReference type="OrthoDB" id="9769930at2"/>
<evidence type="ECO:0000259" key="8">
    <source>
        <dbReference type="Pfam" id="PF01676"/>
    </source>
</evidence>
<comment type="catalytic activity">
    <reaction evidence="6">
        <text>2-deoxy-alpha-D-ribose 1-phosphate = 2-deoxy-D-ribose 5-phosphate</text>
        <dbReference type="Rhea" id="RHEA:27658"/>
        <dbReference type="ChEBI" id="CHEBI:57259"/>
        <dbReference type="ChEBI" id="CHEBI:62877"/>
        <dbReference type="EC" id="5.4.2.7"/>
    </reaction>
</comment>
<dbReference type="STRING" id="666685.R2APBS1_2909"/>
<feature type="binding site" evidence="6">
    <location>
        <position position="340"/>
    </location>
    <ligand>
        <name>Mn(2+)</name>
        <dbReference type="ChEBI" id="CHEBI:29035"/>
        <label>1</label>
    </ligand>
</feature>
<dbReference type="EMBL" id="CP003470">
    <property type="protein sequence ID" value="AGG89985.1"/>
    <property type="molecule type" value="Genomic_DNA"/>
</dbReference>
<sequence precursor="true">MTRAIWLVCDSLGLGAAPDAAAYGDLGADTFGHIAAACVAAARGPLRLPQFSRLGLPQAHAAIHGQAAPGFVGLPAPEGLWGHAVERARGKDTPSGHWETAGVVLTQPFGVFGQAEHSFPPALLQALVTQGDVPGVLGNCHASGTEIIQRLGAEHLRNGCPIVYTSADSVFQIAAHEQAFGLERLYRLCELARALLADYHIGRVIARPFVGDAETGFSRTVHRRDYALPPPAPTLFDALQAAGGEVIAIGKIDDIFAHRGVSRVVHAYGHDALFDATLAAMAQAGAHSLIATNFVDFDMLYGHRRDVLGYAAALEALDARLPELLQALQPGDLLVVSADHGCDPVWPGSDHTRECIPVLAFAPGLAPRALGRRDSFADIGQSMASHLGLPPLAAGRSFLSPA</sequence>
<dbReference type="CDD" id="cd16009">
    <property type="entry name" value="PPM"/>
    <property type="match status" value="1"/>
</dbReference>
<name>M4NGD7_9GAMM</name>
<evidence type="ECO:0000256" key="7">
    <source>
        <dbReference type="NCBIfam" id="TIGR01696"/>
    </source>
</evidence>
<keyword evidence="5 6" id="KW-0413">Isomerase</keyword>
<evidence type="ECO:0000256" key="6">
    <source>
        <dbReference type="HAMAP-Rule" id="MF_00740"/>
    </source>
</evidence>
<comment type="catalytic activity">
    <reaction evidence="6">
        <text>alpha-D-ribose 1-phosphate = D-ribose 5-phosphate</text>
        <dbReference type="Rhea" id="RHEA:18793"/>
        <dbReference type="ChEBI" id="CHEBI:57720"/>
        <dbReference type="ChEBI" id="CHEBI:78346"/>
        <dbReference type="EC" id="5.4.2.7"/>
    </reaction>
</comment>
<keyword evidence="2 6" id="KW-0963">Cytoplasm</keyword>
<comment type="subcellular location">
    <subcellularLocation>
        <location evidence="6">Cytoplasm</location>
    </subcellularLocation>
</comment>
<evidence type="ECO:0000256" key="4">
    <source>
        <dbReference type="ARBA" id="ARBA00023211"/>
    </source>
</evidence>
<comment type="cofactor">
    <cofactor evidence="6">
        <name>Mn(2+)</name>
        <dbReference type="ChEBI" id="CHEBI:29035"/>
    </cofactor>
    <text evidence="6">Binds 2 manganese ions.</text>
</comment>
<dbReference type="PANTHER" id="PTHR21110:SF0">
    <property type="entry name" value="PHOSPHOPENTOMUTASE"/>
    <property type="match status" value="1"/>
</dbReference>
<evidence type="ECO:0000256" key="2">
    <source>
        <dbReference type="ARBA" id="ARBA00022490"/>
    </source>
</evidence>
<accession>M4NGD7</accession>
<evidence type="ECO:0000256" key="3">
    <source>
        <dbReference type="ARBA" id="ARBA00022723"/>
    </source>
</evidence>
<dbReference type="SUPFAM" id="SSF53649">
    <property type="entry name" value="Alkaline phosphatase-like"/>
    <property type="match status" value="1"/>
</dbReference>
<evidence type="ECO:0000256" key="5">
    <source>
        <dbReference type="ARBA" id="ARBA00023235"/>
    </source>
</evidence>
<dbReference type="NCBIfam" id="TIGR01696">
    <property type="entry name" value="deoB"/>
    <property type="match status" value="1"/>
</dbReference>
<dbReference type="PIRSF" id="PIRSF001491">
    <property type="entry name" value="Ppentomutase"/>
    <property type="match status" value="1"/>
</dbReference>
<feature type="binding site" evidence="6">
    <location>
        <position position="339"/>
    </location>
    <ligand>
        <name>Mn(2+)</name>
        <dbReference type="ChEBI" id="CHEBI:29035"/>
        <label>1</label>
    </ligand>
</feature>
<evidence type="ECO:0000313" key="9">
    <source>
        <dbReference type="EMBL" id="AGG89985.1"/>
    </source>
</evidence>
<dbReference type="UniPathway" id="UPA00087">
    <property type="reaction ID" value="UER00173"/>
</dbReference>
<organism evidence="9 10">
    <name type="scientific">Rhodanobacter denitrificans</name>
    <dbReference type="NCBI Taxonomy" id="666685"/>
    <lineage>
        <taxon>Bacteria</taxon>
        <taxon>Pseudomonadati</taxon>
        <taxon>Pseudomonadota</taxon>
        <taxon>Gammaproteobacteria</taxon>
        <taxon>Lysobacterales</taxon>
        <taxon>Rhodanobacteraceae</taxon>
        <taxon>Rhodanobacter</taxon>
    </lineage>
</organism>
<dbReference type="GO" id="GO:0043094">
    <property type="term" value="P:metabolic compound salvage"/>
    <property type="evidence" value="ECO:0007669"/>
    <property type="project" value="UniProtKB-UniRule"/>
</dbReference>
<dbReference type="EC" id="5.4.2.7" evidence="6 7"/>
<dbReference type="GO" id="GO:0000287">
    <property type="term" value="F:magnesium ion binding"/>
    <property type="evidence" value="ECO:0007669"/>
    <property type="project" value="UniProtKB-UniRule"/>
</dbReference>
<protein>
    <recommendedName>
        <fullName evidence="6 7">Phosphopentomutase</fullName>
        <ecNumber evidence="6 7">5.4.2.7</ecNumber>
    </recommendedName>
    <alternativeName>
        <fullName evidence="6">Phosphodeoxyribomutase</fullName>
    </alternativeName>
</protein>
<feature type="binding site" evidence="6">
    <location>
        <position position="351"/>
    </location>
    <ligand>
        <name>Mn(2+)</name>
        <dbReference type="ChEBI" id="CHEBI:29035"/>
        <label>2</label>
    </ligand>
</feature>
<dbReference type="GO" id="GO:0008973">
    <property type="term" value="F:phosphopentomutase activity"/>
    <property type="evidence" value="ECO:0007669"/>
    <property type="project" value="UniProtKB-UniRule"/>
</dbReference>
<feature type="domain" description="Metalloenzyme" evidence="8">
    <location>
        <begin position="3"/>
        <end position="390"/>
    </location>
</feature>
<evidence type="ECO:0000256" key="1">
    <source>
        <dbReference type="ARBA" id="ARBA00010373"/>
    </source>
</evidence>
<dbReference type="Gene3D" id="3.40.720.10">
    <property type="entry name" value="Alkaline Phosphatase, subunit A"/>
    <property type="match status" value="1"/>
</dbReference>
<dbReference type="SUPFAM" id="SSF143856">
    <property type="entry name" value="DeoB insert domain-like"/>
    <property type="match status" value="1"/>
</dbReference>
<dbReference type="GO" id="GO:0005829">
    <property type="term" value="C:cytosol"/>
    <property type="evidence" value="ECO:0007669"/>
    <property type="project" value="TreeGrafter"/>
</dbReference>
<dbReference type="GO" id="GO:0009117">
    <property type="term" value="P:nucleotide metabolic process"/>
    <property type="evidence" value="ECO:0007669"/>
    <property type="project" value="UniProtKB-UniRule"/>
</dbReference>
<comment type="function">
    <text evidence="6">Isomerase that catalyzes the conversion of deoxy-ribose 1-phosphate (dRib-1-P) and ribose 1-phosphate (Rib-1-P) to deoxy-ribose 5-phosphate (dRib-5-P) and ribose 5-phosphate (Rib-5-P), respectively.</text>
</comment>
<comment type="similarity">
    <text evidence="1 6">Belongs to the phosphopentomutase family.</text>
</comment>
<gene>
    <name evidence="6" type="primary">deoB</name>
    <name evidence="9" type="ORF">R2APBS1_2909</name>
</gene>
<dbReference type="RefSeq" id="WP_015448445.1">
    <property type="nucleotide sequence ID" value="NC_020541.1"/>
</dbReference>